<organism evidence="1 2">
    <name type="scientific">Jiella endophytica</name>
    <dbReference type="NCBI Taxonomy" id="2558362"/>
    <lineage>
        <taxon>Bacteria</taxon>
        <taxon>Pseudomonadati</taxon>
        <taxon>Pseudomonadota</taxon>
        <taxon>Alphaproteobacteria</taxon>
        <taxon>Hyphomicrobiales</taxon>
        <taxon>Aurantimonadaceae</taxon>
        <taxon>Jiella</taxon>
    </lineage>
</organism>
<dbReference type="Proteomes" id="UP000298179">
    <property type="component" value="Unassembled WGS sequence"/>
</dbReference>
<keyword evidence="2" id="KW-1185">Reference proteome</keyword>
<reference evidence="1 2" key="1">
    <citation type="submission" date="2019-03" db="EMBL/GenBank/DDBJ databases">
        <title>Jiella endophytica sp. nov., a novel endophytic bacterium isolated from root of Ficus microcarpa Linn. f.</title>
        <authorList>
            <person name="Tuo L."/>
        </authorList>
    </citation>
    <scope>NUCLEOTIDE SEQUENCE [LARGE SCALE GENOMIC DNA]</scope>
    <source>
        <strain evidence="1 2">CBS5Q-3</strain>
    </source>
</reference>
<sequence>MPRKCRSCSTSASFPTRSGACCPWFCRRSEPAGASPSHADRLARKAARAPFGKHSGTWRQRLNGALSMIGQGRSDDLRLASRPRRRASTNCGPAMLSTFTTYQLYTRDQSRVLDRLAADPVNKRLADYYRENIGKVTSVEDFMGDYRLYSYAMTAYGLEDQIDSRALIKKVLQSDLTDTSSFANQLSDERYRDFAAAFNFTAAAEEPDLTAQSNAQLQVMVEGYSEHRTKAAGAIAANANYFTANIAGVTSVDDFLDDDKLFTVALEAAGIDASIASKSFIREVLTGTKADEMSAKGDDRYLLLASMLPFETDGSVPAGGLQDAEHANSTAYLYYKQKGLEASPQAAALQVSYYESKIGGITSADALIENTRLLEVALTGVGLDSSIESPAYVWNILTSDRSNPNSVLNKMPETTTAEKTRKQQYTALAEMFQFNTDGSLDSGVPAQTSANVQALTDSYLENFGDAASQDDRLSSSFYAANIASIGSVTDFMSNSTVYDYALKAVGLDPTTESRSTIMRVLRSDPSDPKGYAASLGDDRYIRLASAFNFGSDGKVADVRRVQTESAQGDTIDRYLNLLDEDDDKAAVTTAVQDSQSFKSAMTSISTIDEFLEDSTVFDYAMKAIGFDPDYQDTDLIQKVLASDPDDPNSFVNKLGVDAYKTLRSAFDIDAYGNLSLAKGADGTPTIVSAYLDREIGRTNPELVDVAEGILAYNAGVPKIATMDDFLANSNVLDFALKAFGLDGEKLTGDEIEAILTSDLSDSDSAAAKYGDDRYLEFAAAFNFTTGGTIERDVSRVQSVSDMLSTQDLYLRQRMEEEAGDENNGVRLALYFKRMASDITSVYTFLADDALLEFVKTTLGLPDEFSSSDIDVQARNLEQKIDMDQLGDTKYVERMVNRFLAMYDLSNDTSSSNPALSILSGASYL</sequence>
<evidence type="ECO:0000313" key="1">
    <source>
        <dbReference type="EMBL" id="TFF25393.1"/>
    </source>
</evidence>
<proteinExistence type="predicted"/>
<name>A0A4Y8RP02_9HYPH</name>
<evidence type="ECO:0000313" key="2">
    <source>
        <dbReference type="Proteomes" id="UP000298179"/>
    </source>
</evidence>
<dbReference type="AlphaFoldDB" id="A0A4Y8RP02"/>
<gene>
    <name evidence="1" type="ORF">E3C22_08540</name>
</gene>
<dbReference type="InterPro" id="IPR023157">
    <property type="entry name" value="AGR-C-984p-like_sf"/>
</dbReference>
<dbReference type="OrthoDB" id="7824597at2"/>
<protein>
    <submittedName>
        <fullName evidence="1">DUF1217 domain-containing protein</fullName>
    </submittedName>
</protein>
<dbReference type="Pfam" id="PF06748">
    <property type="entry name" value="DUF1217"/>
    <property type="match status" value="4"/>
</dbReference>
<dbReference type="Gene3D" id="1.10.3700.10">
    <property type="entry name" value="AGR C 984p-like"/>
    <property type="match status" value="4"/>
</dbReference>
<comment type="caution">
    <text evidence="1">The sequence shown here is derived from an EMBL/GenBank/DDBJ whole genome shotgun (WGS) entry which is preliminary data.</text>
</comment>
<dbReference type="SUPFAM" id="SSF158837">
    <property type="entry name" value="AGR C 984p-like"/>
    <property type="match status" value="6"/>
</dbReference>
<dbReference type="InterPro" id="IPR010626">
    <property type="entry name" value="DUF1217"/>
</dbReference>
<dbReference type="EMBL" id="SOZD01000002">
    <property type="protein sequence ID" value="TFF25393.1"/>
    <property type="molecule type" value="Genomic_DNA"/>
</dbReference>
<accession>A0A4Y8RP02</accession>